<reference evidence="2" key="2">
    <citation type="submission" date="2016-11" db="UniProtKB">
        <authorList>
            <consortium name="WormBaseParasite"/>
        </authorList>
    </citation>
    <scope>IDENTIFICATION</scope>
</reference>
<evidence type="ECO:0000313" key="2">
    <source>
        <dbReference type="WBParaSite" id="EN70_9073"/>
    </source>
</evidence>
<dbReference type="InParanoid" id="A0A1I7W339"/>
<evidence type="ECO:0000313" key="1">
    <source>
        <dbReference type="Proteomes" id="UP000095285"/>
    </source>
</evidence>
<accession>A0A1I7W339</accession>
<dbReference type="AlphaFoldDB" id="A0A1I7W339"/>
<protein>
    <submittedName>
        <fullName evidence="2">Uncharacterized protein</fullName>
    </submittedName>
</protein>
<keyword evidence="1" id="KW-1185">Reference proteome</keyword>
<dbReference type="Proteomes" id="UP000095285">
    <property type="component" value="Unassembled WGS sequence"/>
</dbReference>
<proteinExistence type="predicted"/>
<dbReference type="OrthoDB" id="542135at2759"/>
<reference evidence="1" key="1">
    <citation type="submission" date="2012-04" db="EMBL/GenBank/DDBJ databases">
        <title>The Genome Sequence of Loa loa.</title>
        <authorList>
            <consortium name="The Broad Institute Genome Sequencing Platform"/>
            <consortium name="Broad Institute Genome Sequencing Center for Infectious Disease"/>
            <person name="Nutman T.B."/>
            <person name="Fink D.L."/>
            <person name="Russ C."/>
            <person name="Young S."/>
            <person name="Zeng Q."/>
            <person name="Gargeya S."/>
            <person name="Alvarado L."/>
            <person name="Berlin A."/>
            <person name="Chapman S.B."/>
            <person name="Chen Z."/>
            <person name="Freedman E."/>
            <person name="Gellesch M."/>
            <person name="Goldberg J."/>
            <person name="Griggs A."/>
            <person name="Gujja S."/>
            <person name="Heilman E.R."/>
            <person name="Heiman D."/>
            <person name="Howarth C."/>
            <person name="Mehta T."/>
            <person name="Neiman D."/>
            <person name="Pearson M."/>
            <person name="Roberts A."/>
            <person name="Saif S."/>
            <person name="Shea T."/>
            <person name="Shenoy N."/>
            <person name="Sisk P."/>
            <person name="Stolte C."/>
            <person name="Sykes S."/>
            <person name="White J."/>
            <person name="Yandava C."/>
            <person name="Haas B."/>
            <person name="Henn M.R."/>
            <person name="Nusbaum C."/>
            <person name="Birren B."/>
        </authorList>
    </citation>
    <scope>NUCLEOTIDE SEQUENCE [LARGE SCALE GENOMIC DNA]</scope>
</reference>
<dbReference type="STRING" id="7209.A0A1I7W339"/>
<dbReference type="WBParaSite" id="EN70_9073">
    <property type="protein sequence ID" value="EN70_9073"/>
    <property type="gene ID" value="EN70_9073"/>
</dbReference>
<name>A0A1I7W339_LOALO</name>
<dbReference type="eggNOG" id="KOG1406">
    <property type="taxonomic scope" value="Eukaryota"/>
</dbReference>
<sequence>MTHKAPKSFVINVYRGFSNIQCYYGYADVVLAIGFKKIKVGSLESVENIDGRRDALEWHVDVISSTRGLALVPLMAQMFANVGREHMNKCVLKAVAYFFEF</sequence>
<gene>
    <name evidence="2" type="primary">LOAG_12152</name>
</gene>
<organism evidence="1 2">
    <name type="scientific">Loa loa</name>
    <name type="common">Eye worm</name>
    <name type="synonym">Filaria loa</name>
    <dbReference type="NCBI Taxonomy" id="7209"/>
    <lineage>
        <taxon>Eukaryota</taxon>
        <taxon>Metazoa</taxon>
        <taxon>Ecdysozoa</taxon>
        <taxon>Nematoda</taxon>
        <taxon>Chromadorea</taxon>
        <taxon>Rhabditida</taxon>
        <taxon>Spirurina</taxon>
        <taxon>Spiruromorpha</taxon>
        <taxon>Filarioidea</taxon>
        <taxon>Onchocercidae</taxon>
        <taxon>Loa</taxon>
    </lineage>
</organism>